<comment type="caution">
    <text evidence="2">The sequence shown here is derived from an EMBL/GenBank/DDBJ whole genome shotgun (WGS) entry which is preliminary data.</text>
</comment>
<dbReference type="OMA" id="EQLMQDG"/>
<organism evidence="2 3">
    <name type="scientific">Paramecium octaurelia</name>
    <dbReference type="NCBI Taxonomy" id="43137"/>
    <lineage>
        <taxon>Eukaryota</taxon>
        <taxon>Sar</taxon>
        <taxon>Alveolata</taxon>
        <taxon>Ciliophora</taxon>
        <taxon>Intramacronucleata</taxon>
        <taxon>Oligohymenophorea</taxon>
        <taxon>Peniculida</taxon>
        <taxon>Parameciidae</taxon>
        <taxon>Paramecium</taxon>
    </lineage>
</organism>
<reference evidence="2" key="1">
    <citation type="submission" date="2021-01" db="EMBL/GenBank/DDBJ databases">
        <authorList>
            <consortium name="Genoscope - CEA"/>
            <person name="William W."/>
        </authorList>
    </citation>
    <scope>NUCLEOTIDE SEQUENCE</scope>
</reference>
<dbReference type="AlphaFoldDB" id="A0A8S1WNT9"/>
<dbReference type="Proteomes" id="UP000683925">
    <property type="component" value="Unassembled WGS sequence"/>
</dbReference>
<evidence type="ECO:0000313" key="3">
    <source>
        <dbReference type="Proteomes" id="UP000683925"/>
    </source>
</evidence>
<gene>
    <name evidence="2" type="ORF">POCTA_138.1.T0970109</name>
</gene>
<protein>
    <submittedName>
        <fullName evidence="2">Uncharacterized protein</fullName>
    </submittedName>
</protein>
<evidence type="ECO:0000256" key="1">
    <source>
        <dbReference type="PROSITE-ProRule" id="PRU00339"/>
    </source>
</evidence>
<dbReference type="OrthoDB" id="284319at2759"/>
<keyword evidence="1" id="KW-0802">TPR repeat</keyword>
<evidence type="ECO:0000313" key="2">
    <source>
        <dbReference type="EMBL" id="CAD8190370.1"/>
    </source>
</evidence>
<dbReference type="PROSITE" id="PS50005">
    <property type="entry name" value="TPR"/>
    <property type="match status" value="1"/>
</dbReference>
<sequence>MYRKPQNLGFKQTEIVGIIKIVKQFEQLMQDGGNVQDRDLFMKEMDNLISQNQFGQAEVQLTKYIEKNEADSDAFKKRSNLYLKNGKYIQALHDIEKAMLLDSSMPCCKSSYEHYQIKKGLMRMSNDI</sequence>
<accession>A0A8S1WNT9</accession>
<feature type="repeat" description="TPR" evidence="1">
    <location>
        <begin position="72"/>
        <end position="105"/>
    </location>
</feature>
<keyword evidence="3" id="KW-1185">Reference proteome</keyword>
<name>A0A8S1WNT9_PAROT</name>
<proteinExistence type="predicted"/>
<dbReference type="InterPro" id="IPR019734">
    <property type="entry name" value="TPR_rpt"/>
</dbReference>
<dbReference type="EMBL" id="CAJJDP010000096">
    <property type="protein sequence ID" value="CAD8190370.1"/>
    <property type="molecule type" value="Genomic_DNA"/>
</dbReference>